<dbReference type="AlphaFoldDB" id="A0A7Z7NMK0"/>
<organism evidence="2 3">
    <name type="scientific">Cupriavidus taiwanensis</name>
    <dbReference type="NCBI Taxonomy" id="164546"/>
    <lineage>
        <taxon>Bacteria</taxon>
        <taxon>Pseudomonadati</taxon>
        <taxon>Pseudomonadota</taxon>
        <taxon>Betaproteobacteria</taxon>
        <taxon>Burkholderiales</taxon>
        <taxon>Burkholderiaceae</taxon>
        <taxon>Cupriavidus</taxon>
    </lineage>
</organism>
<proteinExistence type="predicted"/>
<keyword evidence="1" id="KW-1133">Transmembrane helix</keyword>
<accession>A0A7Z7NMK0</accession>
<name>A0A7Z7NMK0_9BURK</name>
<gene>
    <name evidence="2" type="ORF">CBM2594_B10202</name>
</gene>
<sequence length="116" mass="12687">MTGTPIADLQLTVPGIAMVGYTVIVLIVLAPRYWFIPALHRRLYGWAAAALAGVLALNLCVYSMLMRARPRLPLDEAFAGACLSLCLSLLLCHRARARRCAAAATTRPPAEQRRQQ</sequence>
<keyword evidence="1" id="KW-0812">Transmembrane</keyword>
<protein>
    <submittedName>
        <fullName evidence="2">Uncharacterized protein</fullName>
    </submittedName>
</protein>
<dbReference type="RefSeq" id="WP_025584756.1">
    <property type="nucleotide sequence ID" value="NZ_LT976872.1"/>
</dbReference>
<keyword evidence="1" id="KW-0472">Membrane</keyword>
<evidence type="ECO:0000313" key="3">
    <source>
        <dbReference type="Proteomes" id="UP000257139"/>
    </source>
</evidence>
<dbReference type="Proteomes" id="UP000257139">
    <property type="component" value="Chromosome CBM2594_b"/>
</dbReference>
<evidence type="ECO:0000313" key="2">
    <source>
        <dbReference type="EMBL" id="SPC21098.1"/>
    </source>
</evidence>
<feature type="transmembrane region" description="Helical" evidence="1">
    <location>
        <begin position="77"/>
        <end position="93"/>
    </location>
</feature>
<feature type="transmembrane region" description="Helical" evidence="1">
    <location>
        <begin position="43"/>
        <end position="65"/>
    </location>
</feature>
<reference evidence="2 3" key="1">
    <citation type="submission" date="2018-01" db="EMBL/GenBank/DDBJ databases">
        <authorList>
            <person name="Clerissi C."/>
        </authorList>
    </citation>
    <scope>NUCLEOTIDE SEQUENCE [LARGE SCALE GENOMIC DNA]</scope>
    <source>
        <strain evidence="2">Cupriavidus taiwanensis STM 6021</strain>
    </source>
</reference>
<dbReference type="EMBL" id="LT978514">
    <property type="protein sequence ID" value="SPC21098.1"/>
    <property type="molecule type" value="Genomic_DNA"/>
</dbReference>
<evidence type="ECO:0000256" key="1">
    <source>
        <dbReference type="SAM" id="Phobius"/>
    </source>
</evidence>
<feature type="transmembrane region" description="Helical" evidence="1">
    <location>
        <begin position="12"/>
        <end position="31"/>
    </location>
</feature>